<organism evidence="1 2">
    <name type="scientific">Bifidobacterium dentium ATCC 27679</name>
    <dbReference type="NCBI Taxonomy" id="871562"/>
    <lineage>
        <taxon>Bacteria</taxon>
        <taxon>Bacillati</taxon>
        <taxon>Actinomycetota</taxon>
        <taxon>Actinomycetes</taxon>
        <taxon>Bifidobacteriales</taxon>
        <taxon>Bifidobacteriaceae</taxon>
        <taxon>Bifidobacterium</taxon>
    </lineage>
</organism>
<proteinExistence type="predicted"/>
<name>E0QAZ0_9BIFI</name>
<dbReference type="EMBL" id="AEEQ01000016">
    <property type="protein sequence ID" value="EFM40318.1"/>
    <property type="molecule type" value="Genomic_DNA"/>
</dbReference>
<evidence type="ECO:0000313" key="1">
    <source>
        <dbReference type="EMBL" id="EFM40318.1"/>
    </source>
</evidence>
<protein>
    <submittedName>
        <fullName evidence="1">Uncharacterized protein</fullName>
    </submittedName>
</protein>
<sequence>MSIVGGTVAANNAIDFISILPTPDTHRTLCSTPPTAMFACRDHAANTQQMFRNP</sequence>
<dbReference type="AlphaFoldDB" id="E0QAZ0"/>
<dbReference type="HOGENOM" id="CLU_3040864_0_0_11"/>
<dbReference type="Proteomes" id="UP000003323">
    <property type="component" value="Unassembled WGS sequence"/>
</dbReference>
<evidence type="ECO:0000313" key="2">
    <source>
        <dbReference type="Proteomes" id="UP000003323"/>
    </source>
</evidence>
<comment type="caution">
    <text evidence="1">The sequence shown here is derived from an EMBL/GenBank/DDBJ whole genome shotgun (WGS) entry which is preliminary data.</text>
</comment>
<gene>
    <name evidence="1" type="ORF">HMPREF0168_2298</name>
</gene>
<reference evidence="1 2" key="1">
    <citation type="submission" date="2010-08" db="EMBL/GenBank/DDBJ databases">
        <authorList>
            <person name="Muzny D."/>
            <person name="Qin X."/>
            <person name="Deng J."/>
            <person name="Jiang H."/>
            <person name="Liu Y."/>
            <person name="Qu J."/>
            <person name="Song X.-Z."/>
            <person name="Zhang L."/>
            <person name="Thornton R."/>
            <person name="Coyle M."/>
            <person name="Francisco L."/>
            <person name="Jackson L."/>
            <person name="Javaid M."/>
            <person name="Korchina V."/>
            <person name="Kovar C."/>
            <person name="Mata R."/>
            <person name="Mathew T."/>
            <person name="Ngo R."/>
            <person name="Nguyen L."/>
            <person name="Nguyen N."/>
            <person name="Okwuonu G."/>
            <person name="Ongeri F."/>
            <person name="Pham C."/>
            <person name="Simmons D."/>
            <person name="Wilczek-Boney K."/>
            <person name="Hale W."/>
            <person name="Jakkamsetti A."/>
            <person name="Pham P."/>
            <person name="Ruth R."/>
            <person name="San Lucas F."/>
            <person name="Warren J."/>
            <person name="Zhang J."/>
            <person name="Zhao Z."/>
            <person name="Zhou C."/>
            <person name="Zhu D."/>
            <person name="Lee S."/>
            <person name="Bess C."/>
            <person name="Blankenburg K."/>
            <person name="Forbes L."/>
            <person name="Fu Q."/>
            <person name="Gubbala S."/>
            <person name="Hirani K."/>
            <person name="Jayaseelan J.C."/>
            <person name="Lara F."/>
            <person name="Munidasa M."/>
            <person name="Palculict T."/>
            <person name="Patil S."/>
            <person name="Pu L.-L."/>
            <person name="Saada N."/>
            <person name="Tang L."/>
            <person name="Weissenberger G."/>
            <person name="Zhu Y."/>
            <person name="Hemphill L."/>
            <person name="Shang Y."/>
            <person name="Youmans B."/>
            <person name="Ayvaz T."/>
            <person name="Ross M."/>
            <person name="Santibanez J."/>
            <person name="Aqrawi P."/>
            <person name="Gross S."/>
            <person name="Joshi V."/>
            <person name="Fowler G."/>
            <person name="Nazareth L."/>
            <person name="Reid J."/>
            <person name="Worley K."/>
            <person name="Petrosino J."/>
            <person name="Highlander S."/>
            <person name="Gibbs R."/>
        </authorList>
    </citation>
    <scope>NUCLEOTIDE SEQUENCE [LARGE SCALE GENOMIC DNA]</scope>
    <source>
        <strain evidence="1 2">ATCC 27679</strain>
    </source>
</reference>
<accession>E0QAZ0</accession>